<dbReference type="InterPro" id="IPR027417">
    <property type="entry name" value="P-loop_NTPase"/>
</dbReference>
<comment type="subcellular location">
    <subcellularLocation>
        <location evidence="1">Nucleus</location>
    </subcellularLocation>
</comment>
<feature type="compositionally biased region" description="Basic and acidic residues" evidence="9">
    <location>
        <begin position="1462"/>
        <end position="1475"/>
    </location>
</feature>
<evidence type="ECO:0000259" key="11">
    <source>
        <dbReference type="PROSITE" id="PS51192"/>
    </source>
</evidence>
<dbReference type="InterPro" id="IPR001650">
    <property type="entry name" value="Helicase_C-like"/>
</dbReference>
<sequence>MSTEIGSFNIRQLYNQPPIGTNFSHGISPLISPLSNFDQILNNFGPISSSTSTDFLFSIFGNEFDLRRHSSIQQILTHRINSNYNFEYLIKLIGKSYRNCIWVTENFIIQSGGQAKLKEYRKKNLVPPDPPYYDPDFEKIEKILCKRNDNEYLVKWCNLDYEQSTWETAESINDNNLIGNFLREQILPTKEELKIPPRPPPSMWRKIADIPFSKSGFQARNYQIEGLNFLNNCWYNNRNCILADEMGLGKTLQSILFLNLLRNKEKIRGPFLIIAPLSTIPQWTREITEWSTFKPLVFTGEQIKRTMMKMFEFFYEDTKIPKFEVLLTTYETVLRDNDLSTIQWECMIIDEAHRLKNSESKLLKVIRSYQSSFKILLTGTPIQNKAQELWSLLNFLDPLNYNSLGEFERKYGNCNEVKAVQDLQNILKPIMLRRLKSDVEKGIAPMEEVIIDCPMTMHQKAYYNAVFLKNIEYLTRGAHSKTSNTCLRNISMDLRKVCNHPYLLKKAEEQILIERREAMKNDNTNDNMFVNESLIRSSGKMILLDKLLTKLKADGHRVLIFSQMQMMLDILCDYLIYKQYKFRRIDGSVRSKERQDAIDNFNHPDSKDFVFLLCTKAGGVGINLTSADTVIIYDSDWNPQNDIQATARCHRIGQTKEVKVYRFITANSYERKMFETASMKLGLDHAVLESSKIHNQEDMDKLIRLGAYHALEDDNAEIEKFGEEDIEMIISRSQRIKHENINGESTFSKAEFKIEDESVPVALYKPEFWKKYVPEVEKYGQYVHYDDDYSDSFSSKEKKSNSHFDLLDYVFESDEEDNQLKADPEYWNKERIQLLICQLVRFGFNKWEEVISSANFTCEKSEVKAVSRVILSWFLTNSTEEEDVILQKLYDELASKITSNFEKKFIKMKKNELKSLFIEDDNNSKLKRIELLYCIEKLVETCPSVPEEIVIPEMDKNGPAKWWMKKHDQQLLQYVSMTGLQLLDSFELNDHPGETFSKKILLGRLNQIISKLIEVYQQYRNNHKNEDPTFSHDILSKAVCFWSPKDQKTIIRFLCLFGYPNAKQFKFVSGLRNKTEEMIDAFVHDILIYCHSVHSISKTQKSKMGSEVTESDEESTSFDSTSNDMSSDLFAVPFNESNSLVVEPITLNTSSRILARCKFFEKVREFQNTEISISEKERNLVKYIAERGFLNPSESQAIRAAFGEIPSDTKVIKRIENMDRNFFGKKPHRSNPSEKVGEKEESSEKVHSISNEPLPANSTICVSDKYEIQTNENGDVIFPISLSSSLVLVSLGKIVYDRPNFHTKKYIYSPGFISEHLYSNINNPKEKVWYQSLIIDNGSSSPVFRVQLKEDPSIFLDGNSPSNPWLTLFKKINEKRENKSKPSAMVTVSGPEFYGLSHPITQFLMRKLENVEKCENIEFSRIFSTIKAKAPTKKDKNEKLKNIHTKYKDDESEDKEEDEEEGFNRFRSESDNEKRERKRTNDKKAKNSKIQRSSTTLRQQQPANKSIKVIKTEKYNAPIPLLLDFGDMISKARAMSREEDEIFSLYGYQI</sequence>
<dbReference type="InterPro" id="IPR016197">
    <property type="entry name" value="Chromo-like_dom_sf"/>
</dbReference>
<dbReference type="EMBL" id="JAPFFF010000030">
    <property type="protein sequence ID" value="KAK8845997.1"/>
    <property type="molecule type" value="Genomic_DNA"/>
</dbReference>
<dbReference type="Proteomes" id="UP001470230">
    <property type="component" value="Unassembled WGS sequence"/>
</dbReference>
<dbReference type="InterPro" id="IPR023780">
    <property type="entry name" value="Chromo_domain"/>
</dbReference>
<evidence type="ECO:0000256" key="4">
    <source>
        <dbReference type="ARBA" id="ARBA00022801"/>
    </source>
</evidence>
<dbReference type="SMART" id="SM00298">
    <property type="entry name" value="CHROMO"/>
    <property type="match status" value="2"/>
</dbReference>
<evidence type="ECO:0000256" key="7">
    <source>
        <dbReference type="ARBA" id="ARBA00023163"/>
    </source>
</evidence>
<evidence type="ECO:0000313" key="13">
    <source>
        <dbReference type="EMBL" id="KAK8845997.1"/>
    </source>
</evidence>
<dbReference type="InterPro" id="IPR000330">
    <property type="entry name" value="SNF2_N"/>
</dbReference>
<dbReference type="Gene3D" id="3.30.160.360">
    <property type="match status" value="1"/>
</dbReference>
<dbReference type="InterPro" id="IPR023779">
    <property type="entry name" value="Chromodomain_CS"/>
</dbReference>
<organism evidence="13 14">
    <name type="scientific">Tritrichomonas musculus</name>
    <dbReference type="NCBI Taxonomy" id="1915356"/>
    <lineage>
        <taxon>Eukaryota</taxon>
        <taxon>Metamonada</taxon>
        <taxon>Parabasalia</taxon>
        <taxon>Tritrichomonadida</taxon>
        <taxon>Tritrichomonadidae</taxon>
        <taxon>Tritrichomonas</taxon>
    </lineage>
</organism>
<keyword evidence="14" id="KW-1185">Reference proteome</keyword>
<keyword evidence="7" id="KW-0804">Transcription</keyword>
<keyword evidence="2" id="KW-0677">Repeat</keyword>
<gene>
    <name evidence="13" type="ORF">M9Y10_020941</name>
</gene>
<dbReference type="PROSITE" id="PS51194">
    <property type="entry name" value="HELICASE_CTER"/>
    <property type="match status" value="1"/>
</dbReference>
<dbReference type="CDD" id="cd18793">
    <property type="entry name" value="SF2_C_SNF"/>
    <property type="match status" value="1"/>
</dbReference>
<evidence type="ECO:0000256" key="3">
    <source>
        <dbReference type="ARBA" id="ARBA00022741"/>
    </source>
</evidence>
<comment type="caution">
    <text evidence="13">The sequence shown here is derived from an EMBL/GenBank/DDBJ whole genome shotgun (WGS) entry which is preliminary data.</text>
</comment>
<dbReference type="InterPro" id="IPR014001">
    <property type="entry name" value="Helicase_ATP-bd"/>
</dbReference>
<dbReference type="SUPFAM" id="SSF52540">
    <property type="entry name" value="P-loop containing nucleoside triphosphate hydrolases"/>
    <property type="match status" value="2"/>
</dbReference>
<evidence type="ECO:0000256" key="9">
    <source>
        <dbReference type="SAM" id="MobiDB-lite"/>
    </source>
</evidence>
<evidence type="ECO:0000259" key="10">
    <source>
        <dbReference type="PROSITE" id="PS50013"/>
    </source>
</evidence>
<keyword evidence="5" id="KW-0067">ATP-binding</keyword>
<evidence type="ECO:0000259" key="12">
    <source>
        <dbReference type="PROSITE" id="PS51194"/>
    </source>
</evidence>
<dbReference type="Gene3D" id="2.40.50.40">
    <property type="match status" value="2"/>
</dbReference>
<feature type="domain" description="Helicase ATP-binding" evidence="11">
    <location>
        <begin position="231"/>
        <end position="399"/>
    </location>
</feature>
<dbReference type="Pfam" id="PF00385">
    <property type="entry name" value="Chromo"/>
    <property type="match status" value="1"/>
</dbReference>
<dbReference type="Pfam" id="PF00271">
    <property type="entry name" value="Helicase_C"/>
    <property type="match status" value="1"/>
</dbReference>
<feature type="domain" description="Helicase C-terminal" evidence="12">
    <location>
        <begin position="543"/>
        <end position="694"/>
    </location>
</feature>
<evidence type="ECO:0000313" key="14">
    <source>
        <dbReference type="Proteomes" id="UP001470230"/>
    </source>
</evidence>
<dbReference type="PROSITE" id="PS51542">
    <property type="entry name" value="FYRN"/>
    <property type="match status" value="1"/>
</dbReference>
<dbReference type="Gene3D" id="3.40.50.10810">
    <property type="entry name" value="Tandem AAA-ATPase domain"/>
    <property type="match status" value="1"/>
</dbReference>
<evidence type="ECO:0000256" key="8">
    <source>
        <dbReference type="ARBA" id="ARBA00023242"/>
    </source>
</evidence>
<dbReference type="SMART" id="SM00487">
    <property type="entry name" value="DEXDc"/>
    <property type="match status" value="1"/>
</dbReference>
<dbReference type="InterPro" id="IPR003888">
    <property type="entry name" value="FYrich_N"/>
</dbReference>
<dbReference type="Pfam" id="PF05965">
    <property type="entry name" value="FYRC"/>
    <property type="match status" value="1"/>
</dbReference>
<dbReference type="SMART" id="SM00541">
    <property type="entry name" value="FYRN"/>
    <property type="match status" value="1"/>
</dbReference>
<dbReference type="SMART" id="SM00490">
    <property type="entry name" value="HELICc"/>
    <property type="match status" value="1"/>
</dbReference>
<feature type="region of interest" description="Disordered" evidence="9">
    <location>
        <begin position="1447"/>
        <end position="1509"/>
    </location>
</feature>
<evidence type="ECO:0000256" key="2">
    <source>
        <dbReference type="ARBA" id="ARBA00022737"/>
    </source>
</evidence>
<feature type="region of interest" description="Disordered" evidence="9">
    <location>
        <begin position="1222"/>
        <end position="1250"/>
    </location>
</feature>
<protein>
    <submittedName>
        <fullName evidence="13">Choline dehydrogenase 6</fullName>
    </submittedName>
</protein>
<dbReference type="PROSITE" id="PS51192">
    <property type="entry name" value="HELICASE_ATP_BIND_1"/>
    <property type="match status" value="1"/>
</dbReference>
<dbReference type="InterPro" id="IPR038718">
    <property type="entry name" value="SNF2-like_sf"/>
</dbReference>
<name>A0ABR2HEZ0_9EUKA</name>
<evidence type="ECO:0000256" key="5">
    <source>
        <dbReference type="ARBA" id="ARBA00022840"/>
    </source>
</evidence>
<dbReference type="PROSITE" id="PS00598">
    <property type="entry name" value="CHROMO_1"/>
    <property type="match status" value="1"/>
</dbReference>
<keyword evidence="6" id="KW-0805">Transcription regulation</keyword>
<accession>A0ABR2HEZ0</accession>
<dbReference type="PROSITE" id="PS51543">
    <property type="entry name" value="FYRC"/>
    <property type="match status" value="1"/>
</dbReference>
<keyword evidence="4" id="KW-0378">Hydrolase</keyword>
<dbReference type="SUPFAM" id="SSF54160">
    <property type="entry name" value="Chromo domain-like"/>
    <property type="match status" value="2"/>
</dbReference>
<dbReference type="Pfam" id="PF00176">
    <property type="entry name" value="SNF2-rel_dom"/>
    <property type="match status" value="1"/>
</dbReference>
<dbReference type="InterPro" id="IPR049730">
    <property type="entry name" value="SNF2/RAD54-like_C"/>
</dbReference>
<keyword evidence="3" id="KW-0547">Nucleotide-binding</keyword>
<dbReference type="PROSITE" id="PS50013">
    <property type="entry name" value="CHROMO_2"/>
    <property type="match status" value="1"/>
</dbReference>
<proteinExistence type="predicted"/>
<reference evidence="13 14" key="1">
    <citation type="submission" date="2024-04" db="EMBL/GenBank/DDBJ databases">
        <title>Tritrichomonas musculus Genome.</title>
        <authorList>
            <person name="Alves-Ferreira E."/>
            <person name="Grigg M."/>
            <person name="Lorenzi H."/>
            <person name="Galac M."/>
        </authorList>
    </citation>
    <scope>NUCLEOTIDE SEQUENCE [LARGE SCALE GENOMIC DNA]</scope>
    <source>
        <strain evidence="13 14">EAF2021</strain>
    </source>
</reference>
<evidence type="ECO:0000256" key="1">
    <source>
        <dbReference type="ARBA" id="ARBA00004123"/>
    </source>
</evidence>
<dbReference type="PANTHER" id="PTHR45623">
    <property type="entry name" value="CHROMODOMAIN-HELICASE-DNA-BINDING PROTEIN 3-RELATED-RELATED"/>
    <property type="match status" value="1"/>
</dbReference>
<dbReference type="Gene3D" id="3.40.50.300">
    <property type="entry name" value="P-loop containing nucleotide triphosphate hydrolases"/>
    <property type="match status" value="1"/>
</dbReference>
<feature type="compositionally biased region" description="Acidic residues" evidence="9">
    <location>
        <begin position="1450"/>
        <end position="1461"/>
    </location>
</feature>
<dbReference type="InterPro" id="IPR003889">
    <property type="entry name" value="FYrich_C"/>
</dbReference>
<dbReference type="PANTHER" id="PTHR45623:SF14">
    <property type="entry name" value="CHROMODOMAIN-HELICASE-DNA-BINDING PROTEIN 1"/>
    <property type="match status" value="1"/>
</dbReference>
<feature type="compositionally biased region" description="Basic and acidic residues" evidence="9">
    <location>
        <begin position="1231"/>
        <end position="1247"/>
    </location>
</feature>
<evidence type="ECO:0000256" key="6">
    <source>
        <dbReference type="ARBA" id="ARBA00023015"/>
    </source>
</evidence>
<feature type="region of interest" description="Disordered" evidence="9">
    <location>
        <begin position="1101"/>
        <end position="1123"/>
    </location>
</feature>
<keyword evidence="8" id="KW-0539">Nucleus</keyword>
<feature type="domain" description="Chromo" evidence="10">
    <location>
        <begin position="138"/>
        <end position="193"/>
    </location>
</feature>
<feature type="compositionally biased region" description="Basic residues" evidence="9">
    <location>
        <begin position="1476"/>
        <end position="1489"/>
    </location>
</feature>
<dbReference type="InterPro" id="IPR000953">
    <property type="entry name" value="Chromo/chromo_shadow_dom"/>
</dbReference>
<dbReference type="SMART" id="SM00542">
    <property type="entry name" value="FYRC"/>
    <property type="match status" value="1"/>
</dbReference>
<dbReference type="Pfam" id="PF05964">
    <property type="entry name" value="FYRN"/>
    <property type="match status" value="1"/>
</dbReference>
<feature type="compositionally biased region" description="Polar residues" evidence="9">
    <location>
        <begin position="1490"/>
        <end position="1504"/>
    </location>
</feature>